<keyword evidence="3" id="KW-1185">Reference proteome</keyword>
<dbReference type="Proteomes" id="UP001230051">
    <property type="component" value="Unassembled WGS sequence"/>
</dbReference>
<dbReference type="PROSITE" id="PS50181">
    <property type="entry name" value="FBOX"/>
    <property type="match status" value="1"/>
</dbReference>
<name>A0AAD8G6Y3_ACIOX</name>
<dbReference type="Pfam" id="PF12937">
    <property type="entry name" value="F-box-like"/>
    <property type="match status" value="1"/>
</dbReference>
<dbReference type="EMBL" id="JAGXEW010000009">
    <property type="protein sequence ID" value="KAK1167866.1"/>
    <property type="molecule type" value="Genomic_DNA"/>
</dbReference>
<dbReference type="InterPro" id="IPR001810">
    <property type="entry name" value="F-box_dom"/>
</dbReference>
<feature type="domain" description="F-box" evidence="1">
    <location>
        <begin position="92"/>
        <end position="138"/>
    </location>
</feature>
<dbReference type="SMART" id="SM00256">
    <property type="entry name" value="FBOX"/>
    <property type="match status" value="1"/>
</dbReference>
<gene>
    <name evidence="2" type="primary">Fbxo36</name>
    <name evidence="2" type="ORF">AOXY_G10650</name>
</gene>
<evidence type="ECO:0000259" key="1">
    <source>
        <dbReference type="PROSITE" id="PS50181"/>
    </source>
</evidence>
<protein>
    <submittedName>
        <fullName evidence="2">F-box only protein 36-like</fullName>
    </submittedName>
</protein>
<reference evidence="2" key="1">
    <citation type="submission" date="2022-02" db="EMBL/GenBank/DDBJ databases">
        <title>Atlantic sturgeon de novo genome assembly.</title>
        <authorList>
            <person name="Stock M."/>
            <person name="Klopp C."/>
            <person name="Guiguen Y."/>
            <person name="Cabau C."/>
            <person name="Parinello H."/>
            <person name="Santidrian Yebra-Pimentel E."/>
            <person name="Kuhl H."/>
            <person name="Dirks R.P."/>
            <person name="Guessner J."/>
            <person name="Wuertz S."/>
            <person name="Du K."/>
            <person name="Schartl M."/>
        </authorList>
    </citation>
    <scope>NUCLEOTIDE SEQUENCE</scope>
    <source>
        <strain evidence="2">STURGEONOMICS-FGT-2020</strain>
        <tissue evidence="2">Whole blood</tissue>
    </source>
</reference>
<sequence length="186" mass="21734">MASLLKEDKLYEFSQQAPSPCKDFYQLLVTKKEVVWRVWKVSNPYKRERAQPGEERKSHNDFLVDDHLQGHIKTVFGSEMLAYVMNLCQQRIDYLVRLPKSLATHILSFLEWEDIKSMSKTCKRFQQLCSSDGLWECAERSHCSSGSLMIEGVSSAIQKKLLIFHRRHALLNQARQQRRMSTKALN</sequence>
<dbReference type="Gene3D" id="1.20.1280.50">
    <property type="match status" value="1"/>
</dbReference>
<dbReference type="SUPFAM" id="SSF81383">
    <property type="entry name" value="F-box domain"/>
    <property type="match status" value="1"/>
</dbReference>
<evidence type="ECO:0000313" key="2">
    <source>
        <dbReference type="EMBL" id="KAK1167866.1"/>
    </source>
</evidence>
<dbReference type="InterPro" id="IPR036047">
    <property type="entry name" value="F-box-like_dom_sf"/>
</dbReference>
<comment type="caution">
    <text evidence="2">The sequence shown here is derived from an EMBL/GenBank/DDBJ whole genome shotgun (WGS) entry which is preliminary data.</text>
</comment>
<proteinExistence type="predicted"/>
<accession>A0AAD8G6Y3</accession>
<dbReference type="AlphaFoldDB" id="A0AAD8G6Y3"/>
<organism evidence="2 3">
    <name type="scientific">Acipenser oxyrinchus oxyrinchus</name>
    <dbReference type="NCBI Taxonomy" id="40147"/>
    <lineage>
        <taxon>Eukaryota</taxon>
        <taxon>Metazoa</taxon>
        <taxon>Chordata</taxon>
        <taxon>Craniata</taxon>
        <taxon>Vertebrata</taxon>
        <taxon>Euteleostomi</taxon>
        <taxon>Actinopterygii</taxon>
        <taxon>Chondrostei</taxon>
        <taxon>Acipenseriformes</taxon>
        <taxon>Acipenseridae</taxon>
        <taxon>Acipenser</taxon>
    </lineage>
</organism>
<evidence type="ECO:0000313" key="3">
    <source>
        <dbReference type="Proteomes" id="UP001230051"/>
    </source>
</evidence>